<gene>
    <name evidence="1" type="ORF">MM415A07739_0007</name>
</gene>
<dbReference type="AlphaFoldDB" id="A0A6M3JEE1"/>
<reference evidence="1" key="1">
    <citation type="submission" date="2020-03" db="EMBL/GenBank/DDBJ databases">
        <title>The deep terrestrial virosphere.</title>
        <authorList>
            <person name="Holmfeldt K."/>
            <person name="Nilsson E."/>
            <person name="Simone D."/>
            <person name="Lopez-Fernandez M."/>
            <person name="Wu X."/>
            <person name="de Brujin I."/>
            <person name="Lundin D."/>
            <person name="Andersson A."/>
            <person name="Bertilsson S."/>
            <person name="Dopson M."/>
        </authorList>
    </citation>
    <scope>NUCLEOTIDE SEQUENCE</scope>
    <source>
        <strain evidence="1">MM415A07739</strain>
    </source>
</reference>
<proteinExistence type="predicted"/>
<protein>
    <submittedName>
        <fullName evidence="1">Uncharacterized protein</fullName>
    </submittedName>
</protein>
<name>A0A6M3JEE1_9ZZZZ</name>
<evidence type="ECO:0000313" key="1">
    <source>
        <dbReference type="EMBL" id="QJA68216.1"/>
    </source>
</evidence>
<accession>A0A6M3JEE1</accession>
<organism evidence="1">
    <name type="scientific">viral metagenome</name>
    <dbReference type="NCBI Taxonomy" id="1070528"/>
    <lineage>
        <taxon>unclassified sequences</taxon>
        <taxon>metagenomes</taxon>
        <taxon>organismal metagenomes</taxon>
    </lineage>
</organism>
<dbReference type="EMBL" id="MT141597">
    <property type="protein sequence ID" value="QJA68216.1"/>
    <property type="molecule type" value="Genomic_DNA"/>
</dbReference>
<sequence>MNDFPKTLFVRIYKGPDEKAYIASESLGEMKTNELIGVYELVDAKRVIKTFSDNDEPRPGVLGLGFKTNSAKISYRNEYIDNDSHQS</sequence>